<dbReference type="Gene3D" id="1.20.1740.10">
    <property type="entry name" value="Amino acid/polyamine transporter I"/>
    <property type="match status" value="1"/>
</dbReference>
<dbReference type="NCBIfam" id="TIGR00835">
    <property type="entry name" value="agcS"/>
    <property type="match status" value="1"/>
</dbReference>
<keyword evidence="4 9" id="KW-1003">Cell membrane</keyword>
<evidence type="ECO:0000256" key="5">
    <source>
        <dbReference type="ARBA" id="ARBA00022692"/>
    </source>
</evidence>
<keyword evidence="6 9" id="KW-0769">Symport</keyword>
<evidence type="ECO:0000256" key="3">
    <source>
        <dbReference type="ARBA" id="ARBA00022448"/>
    </source>
</evidence>
<dbReference type="PANTHER" id="PTHR30330">
    <property type="entry name" value="AGSS FAMILY TRANSPORTER, SODIUM-ALANINE"/>
    <property type="match status" value="1"/>
</dbReference>
<reference evidence="10" key="2">
    <citation type="submission" date="2020-09" db="EMBL/GenBank/DDBJ databases">
        <authorList>
            <person name="Sun Q."/>
            <person name="Zhou Y."/>
        </authorList>
    </citation>
    <scope>NUCLEOTIDE SEQUENCE</scope>
    <source>
        <strain evidence="10">CGMCC 1.15478</strain>
    </source>
</reference>
<dbReference type="GO" id="GO:0005886">
    <property type="term" value="C:plasma membrane"/>
    <property type="evidence" value="ECO:0007669"/>
    <property type="project" value="UniProtKB-SubCell"/>
</dbReference>
<keyword evidence="11" id="KW-1185">Reference proteome</keyword>
<feature type="transmembrane region" description="Helical" evidence="9">
    <location>
        <begin position="349"/>
        <end position="371"/>
    </location>
</feature>
<keyword evidence="5 9" id="KW-0812">Transmembrane</keyword>
<feature type="transmembrane region" description="Helical" evidence="9">
    <location>
        <begin position="182"/>
        <end position="202"/>
    </location>
</feature>
<dbReference type="RefSeq" id="WP_188669686.1">
    <property type="nucleotide sequence ID" value="NZ_BMJH01000001.1"/>
</dbReference>
<accession>A0A916X7R2</accession>
<keyword evidence="3 9" id="KW-0813">Transport</keyword>
<evidence type="ECO:0000313" key="11">
    <source>
        <dbReference type="Proteomes" id="UP000641514"/>
    </source>
</evidence>
<reference evidence="10" key="1">
    <citation type="journal article" date="2014" name="Int. J. Syst. Evol. Microbiol.">
        <title>Complete genome sequence of Corynebacterium casei LMG S-19264T (=DSM 44701T), isolated from a smear-ripened cheese.</title>
        <authorList>
            <consortium name="US DOE Joint Genome Institute (JGI-PGF)"/>
            <person name="Walter F."/>
            <person name="Albersmeier A."/>
            <person name="Kalinowski J."/>
            <person name="Ruckert C."/>
        </authorList>
    </citation>
    <scope>NUCLEOTIDE SEQUENCE</scope>
    <source>
        <strain evidence="10">CGMCC 1.15478</strain>
    </source>
</reference>
<name>A0A916X7R2_9ACTN</name>
<dbReference type="GO" id="GO:0005283">
    <property type="term" value="F:amino acid:sodium symporter activity"/>
    <property type="evidence" value="ECO:0007669"/>
    <property type="project" value="InterPro"/>
</dbReference>
<feature type="transmembrane region" description="Helical" evidence="9">
    <location>
        <begin position="214"/>
        <end position="235"/>
    </location>
</feature>
<evidence type="ECO:0000256" key="2">
    <source>
        <dbReference type="ARBA" id="ARBA00009261"/>
    </source>
</evidence>
<dbReference type="AlphaFoldDB" id="A0A916X7R2"/>
<dbReference type="FunFam" id="1.20.1740.10:FF:000004">
    <property type="entry name" value="Sodium:alanine symporter family protein"/>
    <property type="match status" value="1"/>
</dbReference>
<dbReference type="Pfam" id="PF01235">
    <property type="entry name" value="Na_Ala_symp"/>
    <property type="match status" value="1"/>
</dbReference>
<organism evidence="10 11">
    <name type="scientific">Hoyosella rhizosphaerae</name>
    <dbReference type="NCBI Taxonomy" id="1755582"/>
    <lineage>
        <taxon>Bacteria</taxon>
        <taxon>Bacillati</taxon>
        <taxon>Actinomycetota</taxon>
        <taxon>Actinomycetes</taxon>
        <taxon>Mycobacteriales</taxon>
        <taxon>Hoyosellaceae</taxon>
        <taxon>Hoyosella</taxon>
    </lineage>
</organism>
<feature type="transmembrane region" description="Helical" evidence="9">
    <location>
        <begin position="14"/>
        <end position="32"/>
    </location>
</feature>
<dbReference type="InterPro" id="IPR001463">
    <property type="entry name" value="Na/Ala_symport"/>
</dbReference>
<comment type="caution">
    <text evidence="10">The sequence shown here is derived from an EMBL/GenBank/DDBJ whole genome shotgun (WGS) entry which is preliminary data.</text>
</comment>
<gene>
    <name evidence="10" type="ORF">GCM10011410_01160</name>
</gene>
<feature type="transmembrane region" description="Helical" evidence="9">
    <location>
        <begin position="418"/>
        <end position="438"/>
    </location>
</feature>
<keyword evidence="8 9" id="KW-0472">Membrane</keyword>
<protein>
    <submittedName>
        <fullName evidence="10">Na+/alanine symporter</fullName>
    </submittedName>
</protein>
<evidence type="ECO:0000256" key="1">
    <source>
        <dbReference type="ARBA" id="ARBA00004651"/>
    </source>
</evidence>
<evidence type="ECO:0000256" key="4">
    <source>
        <dbReference type="ARBA" id="ARBA00022475"/>
    </source>
</evidence>
<evidence type="ECO:0000313" key="10">
    <source>
        <dbReference type="EMBL" id="GGC52590.1"/>
    </source>
</evidence>
<feature type="transmembrane region" description="Helical" evidence="9">
    <location>
        <begin position="391"/>
        <end position="412"/>
    </location>
</feature>
<dbReference type="Proteomes" id="UP000641514">
    <property type="component" value="Unassembled WGS sequence"/>
</dbReference>
<proteinExistence type="inferred from homology"/>
<evidence type="ECO:0000256" key="7">
    <source>
        <dbReference type="ARBA" id="ARBA00022989"/>
    </source>
</evidence>
<feature type="transmembrane region" description="Helical" evidence="9">
    <location>
        <begin position="98"/>
        <end position="121"/>
    </location>
</feature>
<feature type="transmembrane region" description="Helical" evidence="9">
    <location>
        <begin position="69"/>
        <end position="92"/>
    </location>
</feature>
<comment type="subcellular location">
    <subcellularLocation>
        <location evidence="1 9">Cell membrane</location>
        <topology evidence="1 9">Multi-pass membrane protein</topology>
    </subcellularLocation>
</comment>
<keyword evidence="7 9" id="KW-1133">Transmembrane helix</keyword>
<dbReference type="PROSITE" id="PS00873">
    <property type="entry name" value="NA_ALANINE_SYMP"/>
    <property type="match status" value="1"/>
</dbReference>
<sequence length="486" mass="52084">MDELIDRIASINDIYWYAVVAGLLLSGFYYTIRSRVLQISMIREMFRSVAEPALVMENGRKGLSAFQSFTIAAAARVGTGNIAGVAVAITIGGPGAVFWMWVTAVIGAATAFIESTLGQLYKVKDRDSYRGGPAYYITRGLRNRHLAIAFALVALVTYPLVFNTVQANTISDVVQTSTGNSTTLFTVGIGLLLAALTALVVFGGVRRIARVTEFLVPIMALSYVGLGLVVVALNITEVPGMFVLIFENAFGIQELVGGGIAAVIMNGVRRGLYSNEAGMGSIPNVSATAAVSHPVKQGLVQSLGVYFDTLVICSMTAFIILLADPTFGQGREGASLTQDALALQFGDWAVHYLAVVIFFLAFSSILGNYYIGEANVSFMTNSTLAVQAFRLTVVSCVFIGSVASLGLVWTMADFSMGIMVAINLAVIAPLSVIVFRLLDHYRAQRKQGLDPVFVRSDMPDLTNIECWGSETEAKGITQPKTPRLDA</sequence>
<feature type="transmembrane region" description="Helical" evidence="9">
    <location>
        <begin position="303"/>
        <end position="323"/>
    </location>
</feature>
<evidence type="ECO:0000256" key="6">
    <source>
        <dbReference type="ARBA" id="ARBA00022847"/>
    </source>
</evidence>
<feature type="transmembrane region" description="Helical" evidence="9">
    <location>
        <begin position="241"/>
        <end position="264"/>
    </location>
</feature>
<dbReference type="PANTHER" id="PTHR30330:SF1">
    <property type="entry name" value="AMINO-ACID CARRIER PROTEIN ALST"/>
    <property type="match status" value="1"/>
</dbReference>
<feature type="transmembrane region" description="Helical" evidence="9">
    <location>
        <begin position="145"/>
        <end position="162"/>
    </location>
</feature>
<evidence type="ECO:0000256" key="9">
    <source>
        <dbReference type="RuleBase" id="RU363064"/>
    </source>
</evidence>
<dbReference type="PRINTS" id="PR00175">
    <property type="entry name" value="NAALASMPORT"/>
</dbReference>
<dbReference type="EMBL" id="BMJH01000001">
    <property type="protein sequence ID" value="GGC52590.1"/>
    <property type="molecule type" value="Genomic_DNA"/>
</dbReference>
<evidence type="ECO:0000256" key="8">
    <source>
        <dbReference type="ARBA" id="ARBA00023136"/>
    </source>
</evidence>
<comment type="similarity">
    <text evidence="2 9">Belongs to the alanine or glycine:cation symporter (AGCS) (TC 2.A.25) family.</text>
</comment>